<dbReference type="AlphaFoldDB" id="A0A1A3NV06"/>
<comment type="caution">
    <text evidence="3">The sequence shown here is derived from an EMBL/GenBank/DDBJ whole genome shotgun (WGS) entry which is preliminary data.</text>
</comment>
<dbReference type="Proteomes" id="UP000093928">
    <property type="component" value="Unassembled WGS sequence"/>
</dbReference>
<dbReference type="EMBL" id="LZLS01000132">
    <property type="protein sequence ID" value="OBK25786.1"/>
    <property type="molecule type" value="Genomic_DNA"/>
</dbReference>
<feature type="transmembrane region" description="Helical" evidence="1">
    <location>
        <begin position="171"/>
        <end position="193"/>
    </location>
</feature>
<sequence>MRFLGAVLCWLIATAALAVAVPATWAQLNVVDEGGYTALAEQAAHDPALQSAMAAELTTRAMALINEHGRGAAVDSATVHDVAAAFTASSAFPPLFAEANRAAHTWLFSEPRSGQNGEQWVVDLAPMLKDTSIQQLLDTYHVKPPATLQVPLTMSVGQSVRQGQLHRAAVWNPWVSTGAVALTGVFAVLTLVVARSRGRALTALGVSALLVGAAGWVGIEVGGRAIGDALNATTGDIRTVADAMVGHAEGDLHLWLNVTLIAGAAVVVLGVLAAMLGSLFRKKTA</sequence>
<evidence type="ECO:0000313" key="3">
    <source>
        <dbReference type="EMBL" id="OBK25786.1"/>
    </source>
</evidence>
<keyword evidence="2" id="KW-0732">Signal</keyword>
<keyword evidence="1" id="KW-0812">Transmembrane</keyword>
<proteinExistence type="predicted"/>
<keyword evidence="1" id="KW-1133">Transmembrane helix</keyword>
<name>A0A1A3NV06_MYCAS</name>
<feature type="chain" id="PRO_5038704271" evidence="2">
    <location>
        <begin position="27"/>
        <end position="285"/>
    </location>
</feature>
<reference evidence="3 4" key="1">
    <citation type="submission" date="2016-06" db="EMBL/GenBank/DDBJ databases">
        <authorList>
            <person name="Kjaerup R.B."/>
            <person name="Dalgaard T.S."/>
            <person name="Juul-Madsen H.R."/>
        </authorList>
    </citation>
    <scope>NUCLEOTIDE SEQUENCE [LARGE SCALE GENOMIC DNA]</scope>
    <source>
        <strain evidence="3 4">1165133.8</strain>
    </source>
</reference>
<protein>
    <submittedName>
        <fullName evidence="3">Uncharacterized protein</fullName>
    </submittedName>
</protein>
<dbReference type="RefSeq" id="WP_065144682.1">
    <property type="nucleotide sequence ID" value="NZ_LZLS01000132.1"/>
</dbReference>
<dbReference type="OrthoDB" id="4753518at2"/>
<evidence type="ECO:0000256" key="2">
    <source>
        <dbReference type="SAM" id="SignalP"/>
    </source>
</evidence>
<evidence type="ECO:0000313" key="4">
    <source>
        <dbReference type="Proteomes" id="UP000093928"/>
    </source>
</evidence>
<keyword evidence="1" id="KW-0472">Membrane</keyword>
<feature type="transmembrane region" description="Helical" evidence="1">
    <location>
        <begin position="254"/>
        <end position="280"/>
    </location>
</feature>
<gene>
    <name evidence="3" type="ORF">A5634_25820</name>
</gene>
<organism evidence="3 4">
    <name type="scientific">Mycobacterium asiaticum</name>
    <dbReference type="NCBI Taxonomy" id="1790"/>
    <lineage>
        <taxon>Bacteria</taxon>
        <taxon>Bacillati</taxon>
        <taxon>Actinomycetota</taxon>
        <taxon>Actinomycetes</taxon>
        <taxon>Mycobacteriales</taxon>
        <taxon>Mycobacteriaceae</taxon>
        <taxon>Mycobacterium</taxon>
    </lineage>
</organism>
<feature type="transmembrane region" description="Helical" evidence="1">
    <location>
        <begin position="200"/>
        <end position="219"/>
    </location>
</feature>
<accession>A0A1A3NV06</accession>
<feature type="signal peptide" evidence="2">
    <location>
        <begin position="1"/>
        <end position="26"/>
    </location>
</feature>
<evidence type="ECO:0000256" key="1">
    <source>
        <dbReference type="SAM" id="Phobius"/>
    </source>
</evidence>